<feature type="domain" description="Response regulatory" evidence="2">
    <location>
        <begin position="177"/>
        <end position="293"/>
    </location>
</feature>
<evidence type="ECO:0000259" key="2">
    <source>
        <dbReference type="PROSITE" id="PS50110"/>
    </source>
</evidence>
<dbReference type="InterPro" id="IPR011006">
    <property type="entry name" value="CheY-like_superfamily"/>
</dbReference>
<accession>A0A420WKC0</accession>
<dbReference type="Gene3D" id="3.30.70.270">
    <property type="match status" value="1"/>
</dbReference>
<evidence type="ECO:0000313" key="3">
    <source>
        <dbReference type="EMBL" id="RKQ71399.1"/>
    </source>
</evidence>
<gene>
    <name evidence="3" type="ORF">DES40_0715</name>
</gene>
<dbReference type="Gene3D" id="3.40.50.2300">
    <property type="match status" value="1"/>
</dbReference>
<dbReference type="AlphaFoldDB" id="A0A420WKC0"/>
<name>A0A420WKC0_9PROT</name>
<sequence length="472" mass="52922">MSEFTPTPFDSLIQPNSDIAANIGEFRAPRILIVTDNASEIIPLRTHLKRLNYDVQIAFYNGTKLSSTPKKPPVAIIVNLTSFNERSEDICTVLKQHYASQPIPMIGVLDKVRQKETSNFDSVVIGPSHASQIANRVNSFIRLSAMETEITLRFETLQKDFGQPGFLQDTGDRSPFRVLFIGKATAAFMVVINALQMKNVEVVAAFTSFSAFDYLHDSDFDAVVMNALEQAEPALSISQTMRRNARLYHVPTLFLVDETSFDYADKAYESGARDIIDIHAETEEISGRIIELANYHRLHSELKQGFESLGGHVCITPHSQCYNHNFMDRHSERVVRSCHNAHQPVAFMALKLLPDCSEPPLADNVISAIADIGQMLKNLVRMQDTVSHYHADTYLMSLPNTNAYEASIVLERMKALVDCTAYESGIPNTALSFSIEASYVEVEPHETSFLAIGRLFNQLNNMPYTHERQIIA</sequence>
<dbReference type="InterPro" id="IPR029787">
    <property type="entry name" value="Nucleotide_cyclase"/>
</dbReference>
<evidence type="ECO:0000313" key="4">
    <source>
        <dbReference type="Proteomes" id="UP000282211"/>
    </source>
</evidence>
<dbReference type="RefSeq" id="WP_121099175.1">
    <property type="nucleotide sequence ID" value="NZ_RBII01000001.1"/>
</dbReference>
<evidence type="ECO:0000256" key="1">
    <source>
        <dbReference type="PROSITE-ProRule" id="PRU00169"/>
    </source>
</evidence>
<dbReference type="SUPFAM" id="SSF55073">
    <property type="entry name" value="Nucleotide cyclase"/>
    <property type="match status" value="1"/>
</dbReference>
<dbReference type="SUPFAM" id="SSF52172">
    <property type="entry name" value="CheY-like"/>
    <property type="match status" value="2"/>
</dbReference>
<keyword evidence="4" id="KW-1185">Reference proteome</keyword>
<organism evidence="3 4">
    <name type="scientific">Litorimonas taeanensis</name>
    <dbReference type="NCBI Taxonomy" id="568099"/>
    <lineage>
        <taxon>Bacteria</taxon>
        <taxon>Pseudomonadati</taxon>
        <taxon>Pseudomonadota</taxon>
        <taxon>Alphaproteobacteria</taxon>
        <taxon>Maricaulales</taxon>
        <taxon>Robiginitomaculaceae</taxon>
    </lineage>
</organism>
<dbReference type="GO" id="GO:0000160">
    <property type="term" value="P:phosphorelay signal transduction system"/>
    <property type="evidence" value="ECO:0007669"/>
    <property type="project" value="InterPro"/>
</dbReference>
<reference evidence="3 4" key="1">
    <citation type="submission" date="2018-10" db="EMBL/GenBank/DDBJ databases">
        <title>Genomic Encyclopedia of Type Strains, Phase IV (KMG-IV): sequencing the most valuable type-strain genomes for metagenomic binning, comparative biology and taxonomic classification.</title>
        <authorList>
            <person name="Goeker M."/>
        </authorList>
    </citation>
    <scope>NUCLEOTIDE SEQUENCE [LARGE SCALE GENOMIC DNA]</scope>
    <source>
        <strain evidence="3 4">DSM 22008</strain>
    </source>
</reference>
<comment type="caution">
    <text evidence="1">Lacks conserved residue(s) required for the propagation of feature annotation.</text>
</comment>
<dbReference type="InterPro" id="IPR043128">
    <property type="entry name" value="Rev_trsase/Diguanyl_cyclase"/>
</dbReference>
<dbReference type="PROSITE" id="PS50110">
    <property type="entry name" value="RESPONSE_REGULATORY"/>
    <property type="match status" value="1"/>
</dbReference>
<dbReference type="InterPro" id="IPR001789">
    <property type="entry name" value="Sig_transdc_resp-reg_receiver"/>
</dbReference>
<protein>
    <submittedName>
        <fullName evidence="3">Two-component system cell cycle response regulator PopA</fullName>
    </submittedName>
</protein>
<dbReference type="EMBL" id="RBII01000001">
    <property type="protein sequence ID" value="RKQ71399.1"/>
    <property type="molecule type" value="Genomic_DNA"/>
</dbReference>
<dbReference type="Proteomes" id="UP000282211">
    <property type="component" value="Unassembled WGS sequence"/>
</dbReference>
<proteinExistence type="predicted"/>
<dbReference type="OrthoDB" id="8447315at2"/>
<dbReference type="InParanoid" id="A0A420WKC0"/>
<comment type="caution">
    <text evidence="3">The sequence shown here is derived from an EMBL/GenBank/DDBJ whole genome shotgun (WGS) entry which is preliminary data.</text>
</comment>